<evidence type="ECO:0000256" key="5">
    <source>
        <dbReference type="SAM" id="Phobius"/>
    </source>
</evidence>
<gene>
    <name evidence="7" type="ORF">ACFQBT_03815</name>
</gene>
<dbReference type="SUPFAM" id="SSF103473">
    <property type="entry name" value="MFS general substrate transporter"/>
    <property type="match status" value="1"/>
</dbReference>
<feature type="transmembrane region" description="Helical" evidence="5">
    <location>
        <begin position="427"/>
        <end position="448"/>
    </location>
</feature>
<keyword evidence="3 5" id="KW-1133">Transmembrane helix</keyword>
<dbReference type="InterPro" id="IPR011701">
    <property type="entry name" value="MFS"/>
</dbReference>
<dbReference type="InterPro" id="IPR020846">
    <property type="entry name" value="MFS_dom"/>
</dbReference>
<feature type="transmembrane region" description="Helical" evidence="5">
    <location>
        <begin position="338"/>
        <end position="358"/>
    </location>
</feature>
<sequence>MTTCEASATSPISLWSNGNATVAFGGTALVTLGAYADRATNTVLPRVADDLHGLAWFGAAAAAPMITYVAATAWAGIRVDRRGPAGGIVLAAVLFVLAQLLSALSPDMAVFTGTRLLSGASEAILDISVTVLVAQLLPEQLRAKVFAAFAVAWVAPSVAGPVVAGALADGVGWRWSFFLTGLLMLPAFAIVAPALRRSVAGSGSVPRRGEPAASRRVLAAVLASLVLGVLAWVGSTGQLWLLVPALAMLAATLLRTLPAGTLRAQPGPPAIIAVRAMVAGSFAVGALFLPLMLVTLRGYSLSHAGVVMTLTAALWAFGSWLNARDRIQAFPATGRLRVALGLMALGIAGTATFVLPAVPGLVGMITWSIASLGIGLATPTLSVAMLAAAPVQEQGHYQSGIYIAQATASSVVGALGGALIATGHDTAAGFGVMLLAGAVIALLGAALAGRVAKPLRNP</sequence>
<protein>
    <submittedName>
        <fullName evidence="7">MFS transporter</fullName>
    </submittedName>
</protein>
<evidence type="ECO:0000256" key="4">
    <source>
        <dbReference type="ARBA" id="ARBA00023136"/>
    </source>
</evidence>
<comment type="subcellular location">
    <subcellularLocation>
        <location evidence="1">Cell membrane</location>
        <topology evidence="1">Multi-pass membrane protein</topology>
    </subcellularLocation>
</comment>
<feature type="transmembrane region" description="Helical" evidence="5">
    <location>
        <begin position="116"/>
        <end position="138"/>
    </location>
</feature>
<keyword evidence="4 5" id="KW-0472">Membrane</keyword>
<evidence type="ECO:0000256" key="3">
    <source>
        <dbReference type="ARBA" id="ARBA00022989"/>
    </source>
</evidence>
<dbReference type="PANTHER" id="PTHR23501">
    <property type="entry name" value="MAJOR FACILITATOR SUPERFAMILY"/>
    <property type="match status" value="1"/>
</dbReference>
<evidence type="ECO:0000256" key="2">
    <source>
        <dbReference type="ARBA" id="ARBA00022692"/>
    </source>
</evidence>
<evidence type="ECO:0000313" key="8">
    <source>
        <dbReference type="Proteomes" id="UP001596356"/>
    </source>
</evidence>
<dbReference type="RefSeq" id="WP_377820510.1">
    <property type="nucleotide sequence ID" value="NZ_JBHSWJ010000002.1"/>
</dbReference>
<feature type="transmembrane region" description="Helical" evidence="5">
    <location>
        <begin position="216"/>
        <end position="233"/>
    </location>
</feature>
<dbReference type="InterPro" id="IPR036259">
    <property type="entry name" value="MFS_trans_sf"/>
</dbReference>
<feature type="transmembrane region" description="Helical" evidence="5">
    <location>
        <begin position="84"/>
        <end position="104"/>
    </location>
</feature>
<feature type="transmembrane region" description="Helical" evidence="5">
    <location>
        <begin position="54"/>
        <end position="77"/>
    </location>
</feature>
<dbReference type="PANTHER" id="PTHR23501:SF154">
    <property type="entry name" value="MULTIDRUG-EFFLUX TRANSPORTER RV1634-RELATED"/>
    <property type="match status" value="1"/>
</dbReference>
<keyword evidence="8" id="KW-1185">Reference proteome</keyword>
<feature type="transmembrane region" description="Helical" evidence="5">
    <location>
        <begin position="401"/>
        <end position="421"/>
    </location>
</feature>
<evidence type="ECO:0000256" key="1">
    <source>
        <dbReference type="ARBA" id="ARBA00004651"/>
    </source>
</evidence>
<dbReference type="EMBL" id="JBHSWJ010000002">
    <property type="protein sequence ID" value="MFC6713018.1"/>
    <property type="molecule type" value="Genomic_DNA"/>
</dbReference>
<feature type="transmembrane region" description="Helical" evidence="5">
    <location>
        <begin position="239"/>
        <end position="258"/>
    </location>
</feature>
<dbReference type="PROSITE" id="PS50850">
    <property type="entry name" value="MFS"/>
    <property type="match status" value="1"/>
</dbReference>
<dbReference type="Proteomes" id="UP001596356">
    <property type="component" value="Unassembled WGS sequence"/>
</dbReference>
<feature type="transmembrane region" description="Helical" evidence="5">
    <location>
        <begin position="145"/>
        <end position="167"/>
    </location>
</feature>
<feature type="transmembrane region" description="Helical" evidence="5">
    <location>
        <begin position="270"/>
        <end position="293"/>
    </location>
</feature>
<reference evidence="8" key="1">
    <citation type="journal article" date="2019" name="Int. J. Syst. Evol. Microbiol.">
        <title>The Global Catalogue of Microorganisms (GCM) 10K type strain sequencing project: providing services to taxonomists for standard genome sequencing and annotation.</title>
        <authorList>
            <consortium name="The Broad Institute Genomics Platform"/>
            <consortium name="The Broad Institute Genome Sequencing Center for Infectious Disease"/>
            <person name="Wu L."/>
            <person name="Ma J."/>
        </authorList>
    </citation>
    <scope>NUCLEOTIDE SEQUENCE [LARGE SCALE GENOMIC DNA]</scope>
    <source>
        <strain evidence="8">NBRC 106593</strain>
    </source>
</reference>
<evidence type="ECO:0000313" key="7">
    <source>
        <dbReference type="EMBL" id="MFC6713018.1"/>
    </source>
</evidence>
<keyword evidence="2 5" id="KW-0812">Transmembrane</keyword>
<accession>A0ABW2AQI0</accession>
<organism evidence="7 8">
    <name type="scientific">Branchiibius cervicis</name>
    <dbReference type="NCBI Taxonomy" id="908252"/>
    <lineage>
        <taxon>Bacteria</taxon>
        <taxon>Bacillati</taxon>
        <taxon>Actinomycetota</taxon>
        <taxon>Actinomycetes</taxon>
        <taxon>Micrococcales</taxon>
        <taxon>Dermacoccaceae</taxon>
        <taxon>Branchiibius</taxon>
    </lineage>
</organism>
<comment type="caution">
    <text evidence="7">The sequence shown here is derived from an EMBL/GenBank/DDBJ whole genome shotgun (WGS) entry which is preliminary data.</text>
</comment>
<evidence type="ECO:0000259" key="6">
    <source>
        <dbReference type="PROSITE" id="PS50850"/>
    </source>
</evidence>
<feature type="transmembrane region" description="Helical" evidence="5">
    <location>
        <begin position="299"/>
        <end position="317"/>
    </location>
</feature>
<feature type="transmembrane region" description="Helical" evidence="5">
    <location>
        <begin position="173"/>
        <end position="195"/>
    </location>
</feature>
<feature type="transmembrane region" description="Helical" evidence="5">
    <location>
        <begin position="364"/>
        <end position="389"/>
    </location>
</feature>
<feature type="domain" description="Major facilitator superfamily (MFS) profile" evidence="6">
    <location>
        <begin position="19"/>
        <end position="456"/>
    </location>
</feature>
<name>A0ABW2AQI0_9MICO</name>
<proteinExistence type="predicted"/>
<dbReference type="Gene3D" id="1.20.1250.20">
    <property type="entry name" value="MFS general substrate transporter like domains"/>
    <property type="match status" value="2"/>
</dbReference>
<dbReference type="Pfam" id="PF07690">
    <property type="entry name" value="MFS_1"/>
    <property type="match status" value="1"/>
</dbReference>